<feature type="compositionally biased region" description="Low complexity" evidence="1">
    <location>
        <begin position="86"/>
        <end position="98"/>
    </location>
</feature>
<accession>A0ABP1PSS0</accession>
<sequence>MSSSNEQDANSSPNPITTTTTNLQCSEGESEREPPLTATSSPEKHPTNPHSPSPLQFQTGGTGHYPFFGGTSLGISNSGGGGGGTYSTTTTEPATPTSLHSEYSESATTFRSSSDNISNSGPFSPSVLASSGKRFWNEGSSWLINRIAYSQSSSSAYSSMDKGSSAYGRCCE</sequence>
<feature type="compositionally biased region" description="Low complexity" evidence="1">
    <location>
        <begin position="152"/>
        <end position="165"/>
    </location>
</feature>
<feature type="compositionally biased region" description="Polar residues" evidence="1">
    <location>
        <begin position="48"/>
        <end position="59"/>
    </location>
</feature>
<dbReference type="EMBL" id="CAXLJM020000009">
    <property type="protein sequence ID" value="CAL8075989.1"/>
    <property type="molecule type" value="Genomic_DNA"/>
</dbReference>
<evidence type="ECO:0000313" key="3">
    <source>
        <dbReference type="Proteomes" id="UP001642540"/>
    </source>
</evidence>
<evidence type="ECO:0000313" key="2">
    <source>
        <dbReference type="EMBL" id="CAL8075989.1"/>
    </source>
</evidence>
<evidence type="ECO:0000256" key="1">
    <source>
        <dbReference type="SAM" id="MobiDB-lite"/>
    </source>
</evidence>
<reference evidence="2 3" key="1">
    <citation type="submission" date="2024-08" db="EMBL/GenBank/DDBJ databases">
        <authorList>
            <person name="Cucini C."/>
            <person name="Frati F."/>
        </authorList>
    </citation>
    <scope>NUCLEOTIDE SEQUENCE [LARGE SCALE GENOMIC DNA]</scope>
</reference>
<name>A0ABP1PSS0_9HEXA</name>
<keyword evidence="3" id="KW-1185">Reference proteome</keyword>
<protein>
    <submittedName>
        <fullName evidence="2">Uncharacterized protein</fullName>
    </submittedName>
</protein>
<organism evidence="2 3">
    <name type="scientific">Orchesella dallaii</name>
    <dbReference type="NCBI Taxonomy" id="48710"/>
    <lineage>
        <taxon>Eukaryota</taxon>
        <taxon>Metazoa</taxon>
        <taxon>Ecdysozoa</taxon>
        <taxon>Arthropoda</taxon>
        <taxon>Hexapoda</taxon>
        <taxon>Collembola</taxon>
        <taxon>Entomobryomorpha</taxon>
        <taxon>Entomobryoidea</taxon>
        <taxon>Orchesellidae</taxon>
        <taxon>Orchesellinae</taxon>
        <taxon>Orchesella</taxon>
    </lineage>
</organism>
<feature type="compositionally biased region" description="Polar residues" evidence="1">
    <location>
        <begin position="1"/>
        <end position="27"/>
    </location>
</feature>
<comment type="caution">
    <text evidence="2">The sequence shown here is derived from an EMBL/GenBank/DDBJ whole genome shotgun (WGS) entry which is preliminary data.</text>
</comment>
<proteinExistence type="predicted"/>
<feature type="compositionally biased region" description="Polar residues" evidence="1">
    <location>
        <begin position="99"/>
        <end position="120"/>
    </location>
</feature>
<feature type="region of interest" description="Disordered" evidence="1">
    <location>
        <begin position="152"/>
        <end position="172"/>
    </location>
</feature>
<gene>
    <name evidence="2" type="ORF">ODALV1_LOCUS3333</name>
</gene>
<feature type="region of interest" description="Disordered" evidence="1">
    <location>
        <begin position="1"/>
        <end position="120"/>
    </location>
</feature>
<dbReference type="Proteomes" id="UP001642540">
    <property type="component" value="Unassembled WGS sequence"/>
</dbReference>